<dbReference type="Proteomes" id="UP001597463">
    <property type="component" value="Unassembled WGS sequence"/>
</dbReference>
<reference evidence="5" key="1">
    <citation type="journal article" date="2019" name="Int. J. Syst. Evol. Microbiol.">
        <title>The Global Catalogue of Microorganisms (GCM) 10K type strain sequencing project: providing services to taxonomists for standard genome sequencing and annotation.</title>
        <authorList>
            <consortium name="The Broad Institute Genomics Platform"/>
            <consortium name="The Broad Institute Genome Sequencing Center for Infectious Disease"/>
            <person name="Wu L."/>
            <person name="Ma J."/>
        </authorList>
    </citation>
    <scope>NUCLEOTIDE SEQUENCE [LARGE SCALE GENOMIC DNA]</scope>
    <source>
        <strain evidence="5">TISTR 1906</strain>
    </source>
</reference>
<dbReference type="InterPro" id="IPR002109">
    <property type="entry name" value="Glutaredoxin"/>
</dbReference>
<keyword evidence="5" id="KW-1185">Reference proteome</keyword>
<feature type="compositionally biased region" description="Low complexity" evidence="1">
    <location>
        <begin position="210"/>
        <end position="222"/>
    </location>
</feature>
<dbReference type="CDD" id="cd02976">
    <property type="entry name" value="NrdH"/>
    <property type="match status" value="1"/>
</dbReference>
<evidence type="ECO:0000259" key="2">
    <source>
        <dbReference type="Pfam" id="PF00462"/>
    </source>
</evidence>
<feature type="region of interest" description="Disordered" evidence="1">
    <location>
        <begin position="185"/>
        <end position="240"/>
    </location>
</feature>
<evidence type="ECO:0000313" key="4">
    <source>
        <dbReference type="EMBL" id="MFD2755239.1"/>
    </source>
</evidence>
<feature type="compositionally biased region" description="Low complexity" evidence="1">
    <location>
        <begin position="75"/>
        <end position="87"/>
    </location>
</feature>
<name>A0ABW5US20_9BURK</name>
<sequence>MTYALLMPQNDFSATSSFLRFGRRSRNTLLQMAVLAACLGVSMGQAQGIYKSVGPDGRVTFSDRPVLQSGQRMESAPTAAPASPPAGNASLPYALRQTASRYPVALYSAKDCQPCDEARCFLQARGIPFAEWLVETSADQAALQKLSGQNSLPFATIGQQHLNGFAENIWGEYLSAAGYPAKSQLPTGYQPPPAAKLTKPMAEEQPLKQAATDTPAEATRPAATPPPGSTAADNPAGLRF</sequence>
<dbReference type="EMBL" id="JBHUMV010000006">
    <property type="protein sequence ID" value="MFD2755239.1"/>
    <property type="molecule type" value="Genomic_DNA"/>
</dbReference>
<gene>
    <name evidence="4" type="ORF">ACFSW6_14165</name>
</gene>
<dbReference type="SUPFAM" id="SSF52833">
    <property type="entry name" value="Thioredoxin-like"/>
    <property type="match status" value="1"/>
</dbReference>
<evidence type="ECO:0000313" key="5">
    <source>
        <dbReference type="Proteomes" id="UP001597463"/>
    </source>
</evidence>
<proteinExistence type="predicted"/>
<evidence type="ECO:0000256" key="1">
    <source>
        <dbReference type="SAM" id="MobiDB-lite"/>
    </source>
</evidence>
<dbReference type="InterPro" id="IPR036249">
    <property type="entry name" value="Thioredoxin-like_sf"/>
</dbReference>
<feature type="region of interest" description="Disordered" evidence="1">
    <location>
        <begin position="68"/>
        <end position="87"/>
    </location>
</feature>
<feature type="domain" description="DUF4124" evidence="3">
    <location>
        <begin position="37"/>
        <end position="88"/>
    </location>
</feature>
<dbReference type="RefSeq" id="WP_245633371.1">
    <property type="nucleotide sequence ID" value="NZ_BCNT01000008.1"/>
</dbReference>
<dbReference type="Pfam" id="PF00462">
    <property type="entry name" value="Glutaredoxin"/>
    <property type="match status" value="1"/>
</dbReference>
<protein>
    <submittedName>
        <fullName evidence="4">DUF4124 domain-containing protein</fullName>
    </submittedName>
</protein>
<feature type="domain" description="Glutaredoxin" evidence="2">
    <location>
        <begin position="104"/>
        <end position="161"/>
    </location>
</feature>
<accession>A0ABW5US20</accession>
<dbReference type="Gene3D" id="3.40.30.10">
    <property type="entry name" value="Glutaredoxin"/>
    <property type="match status" value="1"/>
</dbReference>
<dbReference type="Pfam" id="PF13511">
    <property type="entry name" value="DUF4124"/>
    <property type="match status" value="1"/>
</dbReference>
<organism evidence="4 5">
    <name type="scientific">Comamonas terrae</name>
    <dbReference type="NCBI Taxonomy" id="673548"/>
    <lineage>
        <taxon>Bacteria</taxon>
        <taxon>Pseudomonadati</taxon>
        <taxon>Pseudomonadota</taxon>
        <taxon>Betaproteobacteria</taxon>
        <taxon>Burkholderiales</taxon>
        <taxon>Comamonadaceae</taxon>
        <taxon>Comamonas</taxon>
    </lineage>
</organism>
<dbReference type="PROSITE" id="PS51354">
    <property type="entry name" value="GLUTAREDOXIN_2"/>
    <property type="match status" value="1"/>
</dbReference>
<dbReference type="InterPro" id="IPR025392">
    <property type="entry name" value="DUF4124"/>
</dbReference>
<evidence type="ECO:0000259" key="3">
    <source>
        <dbReference type="Pfam" id="PF13511"/>
    </source>
</evidence>
<comment type="caution">
    <text evidence="4">The sequence shown here is derived from an EMBL/GenBank/DDBJ whole genome shotgun (WGS) entry which is preliminary data.</text>
</comment>